<dbReference type="GeneID" id="10289287"/>
<dbReference type="RefSeq" id="WP_013605001.1">
    <property type="nucleotide sequence ID" value="NC_015151.1"/>
</dbReference>
<evidence type="ECO:0000313" key="2">
    <source>
        <dbReference type="Proteomes" id="UP000007485"/>
    </source>
</evidence>
<name>F0QUD0_VULM7</name>
<organism evidence="1 2">
    <name type="scientific">Vulcanisaeta moutnovskia (strain 768-28)</name>
    <dbReference type="NCBI Taxonomy" id="985053"/>
    <lineage>
        <taxon>Archaea</taxon>
        <taxon>Thermoproteota</taxon>
        <taxon>Thermoprotei</taxon>
        <taxon>Thermoproteales</taxon>
        <taxon>Thermoproteaceae</taxon>
        <taxon>Vulcanisaeta</taxon>
    </lineage>
</organism>
<dbReference type="KEGG" id="vmo:VMUT_1635"/>
<dbReference type="HOGENOM" id="CLU_2091433_0_0_2"/>
<dbReference type="OrthoDB" id="27618at2157"/>
<keyword evidence="2" id="KW-1185">Reference proteome</keyword>
<dbReference type="EMBL" id="CP002529">
    <property type="protein sequence ID" value="ADY01839.1"/>
    <property type="molecule type" value="Genomic_DNA"/>
</dbReference>
<accession>F0QUD0</accession>
<reference evidence="1 2" key="1">
    <citation type="journal article" date="2011" name="J. Bacteriol.">
        <title>Complete genome sequence of 'Vulcanisaeta moutnovskia' strain 768-28, a novel member of the hyperthermophilic crenarchaeal genus vulcanisaeta.</title>
        <authorList>
            <person name="Gumerov V.M."/>
            <person name="Mardanov A.V."/>
            <person name="Beletsky A.V."/>
            <person name="Prokofeva M.I."/>
            <person name="Bonch-Osmolovskaya E.A."/>
            <person name="Ravin N.V."/>
            <person name="Skryabin K.G."/>
        </authorList>
    </citation>
    <scope>NUCLEOTIDE SEQUENCE [LARGE SCALE GENOMIC DNA]</scope>
    <source>
        <strain evidence="1 2">768-28</strain>
    </source>
</reference>
<protein>
    <submittedName>
        <fullName evidence="1">Uncharacterized protein</fullName>
    </submittedName>
</protein>
<gene>
    <name evidence="1" type="ordered locus">VMUT_1635</name>
</gene>
<dbReference type="eggNOG" id="arCOG10468">
    <property type="taxonomic scope" value="Archaea"/>
</dbReference>
<dbReference type="AlphaFoldDB" id="F0QUD0"/>
<sequence length="116" mass="13273">MQCSDIDIIDRGEIKEYTCGNTSLARLLSLGNEEKVLSIDMIAPWSLPIDQSIKVGDVRLIYRKEIINGLEWEFVGYDDGSRRELISVRILLRGNIEDSVIKELIINALNIYMRES</sequence>
<proteinExistence type="predicted"/>
<evidence type="ECO:0000313" key="1">
    <source>
        <dbReference type="EMBL" id="ADY01839.1"/>
    </source>
</evidence>
<dbReference type="Proteomes" id="UP000007485">
    <property type="component" value="Chromosome"/>
</dbReference>
<dbReference type="STRING" id="985053.VMUT_1635"/>